<feature type="transmembrane region" description="Helical" evidence="2">
    <location>
        <begin position="90"/>
        <end position="109"/>
    </location>
</feature>
<evidence type="ECO:0000313" key="3">
    <source>
        <dbReference type="EMBL" id="MFG6413824.1"/>
    </source>
</evidence>
<proteinExistence type="predicted"/>
<keyword evidence="2" id="KW-1133">Transmembrane helix</keyword>
<evidence type="ECO:0000256" key="1">
    <source>
        <dbReference type="SAM" id="MobiDB-lite"/>
    </source>
</evidence>
<gene>
    <name evidence="3" type="ORF">ACG02S_07910</name>
</gene>
<dbReference type="Proteomes" id="UP001606300">
    <property type="component" value="Unassembled WGS sequence"/>
</dbReference>
<feature type="transmembrane region" description="Helical" evidence="2">
    <location>
        <begin position="115"/>
        <end position="136"/>
    </location>
</feature>
<keyword evidence="2" id="KW-0812">Transmembrane</keyword>
<evidence type="ECO:0008006" key="5">
    <source>
        <dbReference type="Google" id="ProtNLM"/>
    </source>
</evidence>
<name>A0ABW7EKC9_9BURK</name>
<sequence length="167" mass="17284">MQLLLIALAQVDGADHAARAVEAALVDQTVDVEAQERDAQAAPPGEARCGGVSAQLSAGFGGCWRVDMVRAARANVVAQITDAREAHMRFVLFLTFLAACSMAVIYGLFATGPYSAVLGALWTLIALVAGIGRAVLDALRPQGDQPQHEGGGGAKMPAWLDGGTGQK</sequence>
<dbReference type="RefSeq" id="WP_394469899.1">
    <property type="nucleotide sequence ID" value="NZ_JBIGHY010000002.1"/>
</dbReference>
<protein>
    <recommendedName>
        <fullName evidence="5">Holin-X, holin superfamily III</fullName>
    </recommendedName>
</protein>
<evidence type="ECO:0000256" key="2">
    <source>
        <dbReference type="SAM" id="Phobius"/>
    </source>
</evidence>
<evidence type="ECO:0000313" key="4">
    <source>
        <dbReference type="Proteomes" id="UP001606300"/>
    </source>
</evidence>
<keyword evidence="4" id="KW-1185">Reference proteome</keyword>
<organism evidence="3 4">
    <name type="scientific">Pelomonas dachongensis</name>
    <dbReference type="NCBI Taxonomy" id="3299029"/>
    <lineage>
        <taxon>Bacteria</taxon>
        <taxon>Pseudomonadati</taxon>
        <taxon>Pseudomonadota</taxon>
        <taxon>Betaproteobacteria</taxon>
        <taxon>Burkholderiales</taxon>
        <taxon>Sphaerotilaceae</taxon>
        <taxon>Roseateles</taxon>
    </lineage>
</organism>
<comment type="caution">
    <text evidence="3">The sequence shown here is derived from an EMBL/GenBank/DDBJ whole genome shotgun (WGS) entry which is preliminary data.</text>
</comment>
<accession>A0ABW7EKC9</accession>
<dbReference type="EMBL" id="JBIGHY010000002">
    <property type="protein sequence ID" value="MFG6413824.1"/>
    <property type="molecule type" value="Genomic_DNA"/>
</dbReference>
<reference evidence="3 4" key="1">
    <citation type="submission" date="2024-09" db="EMBL/GenBank/DDBJ databases">
        <title>Novel species of the genus Pelomonas and Roseateles isolated from streams.</title>
        <authorList>
            <person name="Lu H."/>
        </authorList>
    </citation>
    <scope>NUCLEOTIDE SEQUENCE [LARGE SCALE GENOMIC DNA]</scope>
    <source>
        <strain evidence="3 4">DC23W</strain>
    </source>
</reference>
<keyword evidence="2" id="KW-0472">Membrane</keyword>
<feature type="region of interest" description="Disordered" evidence="1">
    <location>
        <begin position="142"/>
        <end position="167"/>
    </location>
</feature>